<dbReference type="InterPro" id="IPR000524">
    <property type="entry name" value="Tscrpt_reg_HTH_GntR"/>
</dbReference>
<evidence type="ECO:0000259" key="4">
    <source>
        <dbReference type="PROSITE" id="PS50949"/>
    </source>
</evidence>
<reference evidence="6" key="1">
    <citation type="journal article" date="2019" name="Int. J. Syst. Evol. Microbiol.">
        <title>The Global Catalogue of Microorganisms (GCM) 10K type strain sequencing project: providing services to taxonomists for standard genome sequencing and annotation.</title>
        <authorList>
            <consortium name="The Broad Institute Genomics Platform"/>
            <consortium name="The Broad Institute Genome Sequencing Center for Infectious Disease"/>
            <person name="Wu L."/>
            <person name="Ma J."/>
        </authorList>
    </citation>
    <scope>NUCLEOTIDE SEQUENCE [LARGE SCALE GENOMIC DNA]</scope>
    <source>
        <strain evidence="6">KCTC 33576</strain>
    </source>
</reference>
<gene>
    <name evidence="5" type="ORF">ACFSYH_12300</name>
</gene>
<evidence type="ECO:0000256" key="2">
    <source>
        <dbReference type="ARBA" id="ARBA00023125"/>
    </source>
</evidence>
<accession>A0ABW5XI24</accession>
<keyword evidence="6" id="KW-1185">Reference proteome</keyword>
<keyword evidence="2" id="KW-0238">DNA-binding</keyword>
<evidence type="ECO:0000256" key="3">
    <source>
        <dbReference type="ARBA" id="ARBA00023163"/>
    </source>
</evidence>
<dbReference type="CDD" id="cd07377">
    <property type="entry name" value="WHTH_GntR"/>
    <property type="match status" value="1"/>
</dbReference>
<dbReference type="SMART" id="SM00345">
    <property type="entry name" value="HTH_GNTR"/>
    <property type="match status" value="1"/>
</dbReference>
<sequence length="123" mass="13406">MPIDFAIDESSTTPPFEQIKQSVITAITDKTAQVDEKLPAIRALATQLGLAVNTVARSYRELEEEGYVITQGRSGTRVSTHAVPAQIALRQITSEYAHKVRSLEVSEQAVLDAVRAALAEEAR</sequence>
<keyword evidence="3" id="KW-0804">Transcription</keyword>
<keyword evidence="1" id="KW-0805">Transcription regulation</keyword>
<dbReference type="Proteomes" id="UP001597391">
    <property type="component" value="Unassembled WGS sequence"/>
</dbReference>
<dbReference type="SUPFAM" id="SSF46785">
    <property type="entry name" value="Winged helix' DNA-binding domain"/>
    <property type="match status" value="1"/>
</dbReference>
<dbReference type="Pfam" id="PF00392">
    <property type="entry name" value="GntR"/>
    <property type="match status" value="1"/>
</dbReference>
<feature type="domain" description="HTH gntR-type" evidence="4">
    <location>
        <begin position="13"/>
        <end position="81"/>
    </location>
</feature>
<dbReference type="RefSeq" id="WP_377467285.1">
    <property type="nucleotide sequence ID" value="NZ_JBHUOP010000005.1"/>
</dbReference>
<evidence type="ECO:0000313" key="6">
    <source>
        <dbReference type="Proteomes" id="UP001597391"/>
    </source>
</evidence>
<dbReference type="PANTHER" id="PTHR38445">
    <property type="entry name" value="HTH-TYPE TRANSCRIPTIONAL REPRESSOR YTRA"/>
    <property type="match status" value="1"/>
</dbReference>
<organism evidence="5 6">
    <name type="scientific">Populibacterium corticicola</name>
    <dbReference type="NCBI Taxonomy" id="1812826"/>
    <lineage>
        <taxon>Bacteria</taxon>
        <taxon>Bacillati</taxon>
        <taxon>Actinomycetota</taxon>
        <taxon>Actinomycetes</taxon>
        <taxon>Micrococcales</taxon>
        <taxon>Jonesiaceae</taxon>
        <taxon>Populibacterium</taxon>
    </lineage>
</organism>
<evidence type="ECO:0000256" key="1">
    <source>
        <dbReference type="ARBA" id="ARBA00023015"/>
    </source>
</evidence>
<dbReference type="EMBL" id="JBHUOP010000005">
    <property type="protein sequence ID" value="MFD2841339.1"/>
    <property type="molecule type" value="Genomic_DNA"/>
</dbReference>
<dbReference type="InterPro" id="IPR036388">
    <property type="entry name" value="WH-like_DNA-bd_sf"/>
</dbReference>
<dbReference type="PANTHER" id="PTHR38445:SF9">
    <property type="entry name" value="HTH-TYPE TRANSCRIPTIONAL REPRESSOR YTRA"/>
    <property type="match status" value="1"/>
</dbReference>
<name>A0ABW5XI24_9MICO</name>
<dbReference type="Gene3D" id="1.10.10.10">
    <property type="entry name" value="Winged helix-like DNA-binding domain superfamily/Winged helix DNA-binding domain"/>
    <property type="match status" value="1"/>
</dbReference>
<evidence type="ECO:0000313" key="5">
    <source>
        <dbReference type="EMBL" id="MFD2841339.1"/>
    </source>
</evidence>
<comment type="caution">
    <text evidence="5">The sequence shown here is derived from an EMBL/GenBank/DDBJ whole genome shotgun (WGS) entry which is preliminary data.</text>
</comment>
<dbReference type="InterPro" id="IPR036390">
    <property type="entry name" value="WH_DNA-bd_sf"/>
</dbReference>
<protein>
    <submittedName>
        <fullName evidence="5">GntR family transcriptional regulator</fullName>
    </submittedName>
</protein>
<dbReference type="PROSITE" id="PS50949">
    <property type="entry name" value="HTH_GNTR"/>
    <property type="match status" value="1"/>
</dbReference>
<proteinExistence type="predicted"/>